<name>I0IH53_PHYMF</name>
<dbReference type="KEGG" id="phm:PSMK_24320"/>
<dbReference type="EMBL" id="AP012338">
    <property type="protein sequence ID" value="BAM04591.1"/>
    <property type="molecule type" value="Genomic_DNA"/>
</dbReference>
<dbReference type="STRING" id="1142394.PSMK_24320"/>
<dbReference type="AlphaFoldDB" id="I0IH53"/>
<reference evidence="1 2" key="1">
    <citation type="submission" date="2012-02" db="EMBL/GenBank/DDBJ databases">
        <title>Complete genome sequence of Phycisphaera mikurensis NBRC 102666.</title>
        <authorList>
            <person name="Ankai A."/>
            <person name="Hosoyama A."/>
            <person name="Terui Y."/>
            <person name="Sekine M."/>
            <person name="Fukai R."/>
            <person name="Kato Y."/>
            <person name="Nakamura S."/>
            <person name="Yamada-Narita S."/>
            <person name="Kawakoshi A."/>
            <person name="Fukunaga Y."/>
            <person name="Yamazaki S."/>
            <person name="Fujita N."/>
        </authorList>
    </citation>
    <scope>NUCLEOTIDE SEQUENCE [LARGE SCALE GENOMIC DNA]</scope>
    <source>
        <strain evidence="2">NBRC 102666 / KCTC 22515 / FYK2301M01</strain>
    </source>
</reference>
<evidence type="ECO:0000313" key="2">
    <source>
        <dbReference type="Proteomes" id="UP000007881"/>
    </source>
</evidence>
<dbReference type="HOGENOM" id="CLU_1502138_0_0_0"/>
<organism evidence="1 2">
    <name type="scientific">Phycisphaera mikurensis (strain NBRC 102666 / KCTC 22515 / FYK2301M01)</name>
    <dbReference type="NCBI Taxonomy" id="1142394"/>
    <lineage>
        <taxon>Bacteria</taxon>
        <taxon>Pseudomonadati</taxon>
        <taxon>Planctomycetota</taxon>
        <taxon>Phycisphaerae</taxon>
        <taxon>Phycisphaerales</taxon>
        <taxon>Phycisphaeraceae</taxon>
        <taxon>Phycisphaera</taxon>
    </lineage>
</organism>
<dbReference type="Proteomes" id="UP000007881">
    <property type="component" value="Chromosome"/>
</dbReference>
<evidence type="ECO:0000313" key="1">
    <source>
        <dbReference type="EMBL" id="BAM04591.1"/>
    </source>
</evidence>
<gene>
    <name evidence="1" type="ordered locus">PSMK_24320</name>
</gene>
<sequence length="179" mass="19269">MRCHATGALIAPGEACRSVLIPAEPAGEASDRPAGSPFQRIDVSEAAWAAGHRPAHAYSHWRGRVPDAATPRREPLDVPGLLELVTRLGEGDADEEHGVAAFRFVLALLLMRRKMLRLDGTREAGDRTVWTFTRKENVARGPLGRWAEGDTLDVADPGLTDEDAVAVAAQLHEALGVEP</sequence>
<proteinExistence type="predicted"/>
<keyword evidence="2" id="KW-1185">Reference proteome</keyword>
<accession>I0IH53</accession>
<protein>
    <submittedName>
        <fullName evidence="1">Uncharacterized protein</fullName>
    </submittedName>
</protein>